<evidence type="ECO:0000256" key="1">
    <source>
        <dbReference type="SAM" id="MobiDB-lite"/>
    </source>
</evidence>
<feature type="compositionally biased region" description="Basic and acidic residues" evidence="1">
    <location>
        <begin position="150"/>
        <end position="163"/>
    </location>
</feature>
<keyword evidence="2" id="KW-0732">Signal</keyword>
<evidence type="ECO:0000256" key="2">
    <source>
        <dbReference type="SAM" id="SignalP"/>
    </source>
</evidence>
<protein>
    <recommendedName>
        <fullName evidence="5">Lipoprotein</fullName>
    </recommendedName>
</protein>
<evidence type="ECO:0000313" key="3">
    <source>
        <dbReference type="EMBL" id="VEH95139.1"/>
    </source>
</evidence>
<dbReference type="Proteomes" id="UP000270036">
    <property type="component" value="Chromosome"/>
</dbReference>
<reference evidence="3 4" key="1">
    <citation type="submission" date="2018-12" db="EMBL/GenBank/DDBJ databases">
        <authorList>
            <consortium name="Pathogen Informatics"/>
        </authorList>
    </citation>
    <scope>NUCLEOTIDE SEQUENCE [LARGE SCALE GENOMIC DNA]</scope>
    <source>
        <strain evidence="3 4">NCTC13489</strain>
    </source>
</reference>
<gene>
    <name evidence="3" type="ORF">NCTC13489_00088</name>
</gene>
<proteinExistence type="predicted"/>
<feature type="signal peptide" evidence="2">
    <location>
        <begin position="1"/>
        <end position="24"/>
    </location>
</feature>
<feature type="region of interest" description="Disordered" evidence="1">
    <location>
        <begin position="31"/>
        <end position="50"/>
    </location>
</feature>
<feature type="compositionally biased region" description="Polar residues" evidence="1">
    <location>
        <begin position="95"/>
        <end position="109"/>
    </location>
</feature>
<name>A0A448NM91_9FLAO</name>
<evidence type="ECO:0000313" key="4">
    <source>
        <dbReference type="Proteomes" id="UP000270036"/>
    </source>
</evidence>
<organism evidence="3 4">
    <name type="scientific">Kaistella antarctica</name>
    <dbReference type="NCBI Taxonomy" id="266748"/>
    <lineage>
        <taxon>Bacteria</taxon>
        <taxon>Pseudomonadati</taxon>
        <taxon>Bacteroidota</taxon>
        <taxon>Flavobacteriia</taxon>
        <taxon>Flavobacteriales</taxon>
        <taxon>Weeksellaceae</taxon>
        <taxon>Chryseobacterium group</taxon>
        <taxon>Kaistella</taxon>
    </lineage>
</organism>
<dbReference type="EMBL" id="LR134441">
    <property type="protein sequence ID" value="VEH95139.1"/>
    <property type="molecule type" value="Genomic_DNA"/>
</dbReference>
<feature type="chain" id="PRO_5019317758" description="Lipoprotein" evidence="2">
    <location>
        <begin position="25"/>
        <end position="179"/>
    </location>
</feature>
<accession>A0A448NM91</accession>
<dbReference type="PROSITE" id="PS51257">
    <property type="entry name" value="PROKAR_LIPOPROTEIN"/>
    <property type="match status" value="1"/>
</dbReference>
<feature type="region of interest" description="Disordered" evidence="1">
    <location>
        <begin position="84"/>
        <end position="179"/>
    </location>
</feature>
<dbReference type="RefSeq" id="WP_246005109.1">
    <property type="nucleotide sequence ID" value="NZ_FOIX01000002.1"/>
</dbReference>
<sequence>MNNLSKILLGAGLAVTLASCGAIQDPYGNNNGNNYPNNGNNYPNNGSNNGTVYRANDGQVYRRGEVYRDRNGNVYQNGRVVQTGDVYGRPGILSKNGNQTVYYPNQNKRNLPPGQAKKIYGGNAKDYAKGQQNKRNNQWKKYDDDNDDRNDDRRKRQYKEYKKQNNSKYNKKGKDRDDD</sequence>
<dbReference type="AlphaFoldDB" id="A0A448NM91"/>
<dbReference type="KEGG" id="cant:NCTC13489_00088"/>
<evidence type="ECO:0008006" key="5">
    <source>
        <dbReference type="Google" id="ProtNLM"/>
    </source>
</evidence>